<feature type="chain" id="PRO_5019829175" description="POTRA domain-containing protein" evidence="5">
    <location>
        <begin position="23"/>
        <end position="547"/>
    </location>
</feature>
<evidence type="ECO:0000256" key="1">
    <source>
        <dbReference type="ARBA" id="ARBA00022452"/>
    </source>
</evidence>
<protein>
    <recommendedName>
        <fullName evidence="10">POTRA domain-containing protein</fullName>
    </recommendedName>
</protein>
<dbReference type="RefSeq" id="WP_137735056.1">
    <property type="nucleotide sequence ID" value="NZ_BJCL01000015.1"/>
</dbReference>
<evidence type="ECO:0000256" key="2">
    <source>
        <dbReference type="ARBA" id="ARBA00022692"/>
    </source>
</evidence>
<dbReference type="GO" id="GO:0046819">
    <property type="term" value="P:protein secretion by the type V secretion system"/>
    <property type="evidence" value="ECO:0007669"/>
    <property type="project" value="TreeGrafter"/>
</dbReference>
<feature type="compositionally biased region" description="Basic and acidic residues" evidence="4">
    <location>
        <begin position="37"/>
        <end position="50"/>
    </location>
</feature>
<dbReference type="GO" id="GO:0098046">
    <property type="term" value="C:type V protein secretion system complex"/>
    <property type="evidence" value="ECO:0007669"/>
    <property type="project" value="TreeGrafter"/>
</dbReference>
<feature type="region of interest" description="Disordered" evidence="4">
    <location>
        <begin position="28"/>
        <end position="78"/>
    </location>
</feature>
<keyword evidence="1" id="KW-0472">Membrane</keyword>
<reference evidence="9" key="1">
    <citation type="submission" date="2019-03" db="EMBL/GenBank/DDBJ databases">
        <title>Aquabacterium pictum sp.nov., the first bacteriochlorophyll a-containing freshwater bacterium in the genus Aquabacterium of the class Betaproteobacteria.</title>
        <authorList>
            <person name="Hirose S."/>
            <person name="Tank M."/>
            <person name="Hara E."/>
            <person name="Tamaki H."/>
            <person name="Takaichi S."/>
            <person name="Haruta S."/>
            <person name="Hanada S."/>
        </authorList>
    </citation>
    <scope>NUCLEOTIDE SEQUENCE [LARGE SCALE GENOMIC DNA]</scope>
    <source>
        <strain evidence="9">W35</strain>
    </source>
</reference>
<name>A0A480AUZ1_9BURK</name>
<keyword evidence="3" id="KW-0998">Cell outer membrane</keyword>
<accession>A0A480AUZ1</accession>
<dbReference type="AlphaFoldDB" id="A0A480AUZ1"/>
<dbReference type="EMBL" id="BJCL01000015">
    <property type="protein sequence ID" value="GCL65354.1"/>
    <property type="molecule type" value="Genomic_DNA"/>
</dbReference>
<sequence length="547" mass="56630">MGAPRTTAALLLAALLAGAATAQPALPDAAAQQALERQQRERQREDERLQRQPARPPVAAPAEPAAPAPTGGPLVPVQRIETGPSAILGAAQLRAAVAPYEGRSLPLATLQQVVQAINALYAAAGAPTARALLPPQDVTDGVVRITLVEARLGQVRLGPTRLAADVVLPQLQLAEGTLLSVPQIEDALQRFNRVNAVQLAATLAAGNRTGTTDVLLQPADPPARQWTLWTDNAGAPSLGRARLGLALRIPLLSAAGDSLSASLLATGAAPSPSLSLAWQRPLGPDWLLEASATAGRISVQRGPFAALDVLSRSGEVGLALTRRLWLAPAGQWTAGLRLAGRSAATEVGGVRQQHQQLRLLSLRSDLDWSDATGSWTADLALVQGLREAGGDQRYRLLRANAARLQPLGGGQQLLLRAALQWTDAASLPGSEDFQLGGAASVRGHDEGALAGRRGALLAAEWRRPLPVPVVCPPPCRLQGAVFAEGGRTSTATGAHTLAGAGLGLAGDMATPLGTAGARLALAWPLRAMPGQADRGSARLHATASLQW</sequence>
<evidence type="ECO:0000313" key="9">
    <source>
        <dbReference type="Proteomes" id="UP000301751"/>
    </source>
</evidence>
<dbReference type="InterPro" id="IPR013686">
    <property type="entry name" value="Polypept-transport_assoc_ShlB"/>
</dbReference>
<dbReference type="Pfam" id="PF03865">
    <property type="entry name" value="ShlB"/>
    <property type="match status" value="1"/>
</dbReference>
<dbReference type="PANTHER" id="PTHR34597">
    <property type="entry name" value="SLR1661 PROTEIN"/>
    <property type="match status" value="1"/>
</dbReference>
<feature type="domain" description="Haemolysin activator HlyB C-terminal" evidence="6">
    <location>
        <begin position="210"/>
        <end position="505"/>
    </location>
</feature>
<feature type="domain" description="Polypeptide-transport-associated ShlB-type" evidence="7">
    <location>
        <begin position="76"/>
        <end position="149"/>
    </location>
</feature>
<keyword evidence="5" id="KW-0732">Signal</keyword>
<keyword evidence="2" id="KW-0812">Transmembrane</keyword>
<organism evidence="8 9">
    <name type="scientific">Pseudaquabacterium pictum</name>
    <dbReference type="NCBI Taxonomy" id="2315236"/>
    <lineage>
        <taxon>Bacteria</taxon>
        <taxon>Pseudomonadati</taxon>
        <taxon>Pseudomonadota</taxon>
        <taxon>Betaproteobacteria</taxon>
        <taxon>Burkholderiales</taxon>
        <taxon>Sphaerotilaceae</taxon>
        <taxon>Pseudaquabacterium</taxon>
    </lineage>
</organism>
<keyword evidence="1" id="KW-1134">Transmembrane beta strand</keyword>
<dbReference type="Gene3D" id="3.10.20.310">
    <property type="entry name" value="membrane protein fhac"/>
    <property type="match status" value="1"/>
</dbReference>
<proteinExistence type="predicted"/>
<evidence type="ECO:0000256" key="5">
    <source>
        <dbReference type="SAM" id="SignalP"/>
    </source>
</evidence>
<evidence type="ECO:0000256" key="3">
    <source>
        <dbReference type="ARBA" id="ARBA00023237"/>
    </source>
</evidence>
<evidence type="ECO:0000259" key="7">
    <source>
        <dbReference type="Pfam" id="PF08479"/>
    </source>
</evidence>
<evidence type="ECO:0000256" key="4">
    <source>
        <dbReference type="SAM" id="MobiDB-lite"/>
    </source>
</evidence>
<dbReference type="Gene3D" id="2.40.160.50">
    <property type="entry name" value="membrane protein fhac: a member of the omp85/tpsb transporter family"/>
    <property type="match status" value="1"/>
</dbReference>
<evidence type="ECO:0000259" key="6">
    <source>
        <dbReference type="Pfam" id="PF03865"/>
    </source>
</evidence>
<dbReference type="Pfam" id="PF08479">
    <property type="entry name" value="POTRA_2"/>
    <property type="match status" value="1"/>
</dbReference>
<evidence type="ECO:0000313" key="8">
    <source>
        <dbReference type="EMBL" id="GCL65354.1"/>
    </source>
</evidence>
<feature type="signal peptide" evidence="5">
    <location>
        <begin position="1"/>
        <end position="22"/>
    </location>
</feature>
<keyword evidence="9" id="KW-1185">Reference proteome</keyword>
<dbReference type="InterPro" id="IPR005565">
    <property type="entry name" value="Hemolysn_activator_HlyB_C"/>
</dbReference>
<evidence type="ECO:0008006" key="10">
    <source>
        <dbReference type="Google" id="ProtNLM"/>
    </source>
</evidence>
<gene>
    <name evidence="8" type="ORF">AQPW35_44350</name>
</gene>
<dbReference type="OrthoDB" id="572300at2"/>
<comment type="caution">
    <text evidence="8">The sequence shown here is derived from an EMBL/GenBank/DDBJ whole genome shotgun (WGS) entry which is preliminary data.</text>
</comment>
<dbReference type="InterPro" id="IPR051544">
    <property type="entry name" value="TPS_OM_transporter"/>
</dbReference>
<dbReference type="Proteomes" id="UP000301751">
    <property type="component" value="Unassembled WGS sequence"/>
</dbReference>
<feature type="compositionally biased region" description="Pro residues" evidence="4">
    <location>
        <begin position="54"/>
        <end position="67"/>
    </location>
</feature>
<dbReference type="GO" id="GO:0008320">
    <property type="term" value="F:protein transmembrane transporter activity"/>
    <property type="evidence" value="ECO:0007669"/>
    <property type="project" value="TreeGrafter"/>
</dbReference>
<dbReference type="PANTHER" id="PTHR34597:SF1">
    <property type="entry name" value="HEME_HEMOPEXIN TRANSPORTER PROTEIN HUXB"/>
    <property type="match status" value="1"/>
</dbReference>